<dbReference type="SUPFAM" id="SSF57716">
    <property type="entry name" value="Glucocorticoid receptor-like (DNA-binding domain)"/>
    <property type="match status" value="1"/>
</dbReference>
<evidence type="ECO:0000313" key="16">
    <source>
        <dbReference type="Proteomes" id="UP000499080"/>
    </source>
</evidence>
<dbReference type="OrthoDB" id="6489732at2759"/>
<dbReference type="InterPro" id="IPR038441">
    <property type="entry name" value="THAP_Znf_sf"/>
</dbReference>
<keyword evidence="3" id="KW-0479">Metal-binding</keyword>
<keyword evidence="10" id="KW-0539">Nucleus</keyword>
<reference evidence="15 16" key="1">
    <citation type="journal article" date="2019" name="Sci. Rep.">
        <title>Orb-weaving spider Araneus ventricosus genome elucidates the spidroin gene catalogue.</title>
        <authorList>
            <person name="Kono N."/>
            <person name="Nakamura H."/>
            <person name="Ohtoshi R."/>
            <person name="Moran D.A.P."/>
            <person name="Shinohara A."/>
            <person name="Yoshida Y."/>
            <person name="Fujiwara M."/>
            <person name="Mori M."/>
            <person name="Tomita M."/>
            <person name="Arakawa K."/>
        </authorList>
    </citation>
    <scope>NUCLEOTIDE SEQUENCE [LARGE SCALE GENOMIC DNA]</scope>
</reference>
<keyword evidence="5" id="KW-0862">Zinc</keyword>
<evidence type="ECO:0000256" key="4">
    <source>
        <dbReference type="ARBA" id="ARBA00022771"/>
    </source>
</evidence>
<evidence type="ECO:0000256" key="11">
    <source>
        <dbReference type="ARBA" id="ARBA00023306"/>
    </source>
</evidence>
<evidence type="ECO:0000256" key="6">
    <source>
        <dbReference type="ARBA" id="ARBA00023015"/>
    </source>
</evidence>
<evidence type="ECO:0000256" key="10">
    <source>
        <dbReference type="ARBA" id="ARBA00023242"/>
    </source>
</evidence>
<dbReference type="InterPro" id="IPR021896">
    <property type="entry name" value="THAP9-like_HTH"/>
</dbReference>
<evidence type="ECO:0000259" key="14">
    <source>
        <dbReference type="PROSITE" id="PS50950"/>
    </source>
</evidence>
<dbReference type="Pfam" id="PF21787">
    <property type="entry name" value="TNP-like_RNaseH_N"/>
    <property type="match status" value="1"/>
</dbReference>
<evidence type="ECO:0000256" key="2">
    <source>
        <dbReference type="ARBA" id="ARBA00006177"/>
    </source>
</evidence>
<name>A0A4Y2URM8_ARAVE</name>
<feature type="coiled-coil region" evidence="13">
    <location>
        <begin position="142"/>
        <end position="169"/>
    </location>
</feature>
<dbReference type="Pfam" id="PF21788">
    <property type="entry name" value="TNP-like_GBD"/>
    <property type="match status" value="1"/>
</dbReference>
<keyword evidence="6" id="KW-0805">Transcription regulation</keyword>
<keyword evidence="7 13" id="KW-0175">Coiled coil</keyword>
<dbReference type="GO" id="GO:0043565">
    <property type="term" value="F:sequence-specific DNA binding"/>
    <property type="evidence" value="ECO:0007669"/>
    <property type="project" value="InterPro"/>
</dbReference>
<evidence type="ECO:0000256" key="5">
    <source>
        <dbReference type="ARBA" id="ARBA00022833"/>
    </source>
</evidence>
<dbReference type="SMART" id="SM00980">
    <property type="entry name" value="THAP"/>
    <property type="match status" value="1"/>
</dbReference>
<accession>A0A4Y2URM8</accession>
<keyword evidence="9" id="KW-0804">Transcription</keyword>
<evidence type="ECO:0000256" key="3">
    <source>
        <dbReference type="ARBA" id="ARBA00022723"/>
    </source>
</evidence>
<organism evidence="15 16">
    <name type="scientific">Araneus ventricosus</name>
    <name type="common">Orbweaver spider</name>
    <name type="synonym">Epeira ventricosa</name>
    <dbReference type="NCBI Taxonomy" id="182803"/>
    <lineage>
        <taxon>Eukaryota</taxon>
        <taxon>Metazoa</taxon>
        <taxon>Ecdysozoa</taxon>
        <taxon>Arthropoda</taxon>
        <taxon>Chelicerata</taxon>
        <taxon>Arachnida</taxon>
        <taxon>Araneae</taxon>
        <taxon>Araneomorphae</taxon>
        <taxon>Entelegynae</taxon>
        <taxon>Araneoidea</taxon>
        <taxon>Araneidae</taxon>
        <taxon>Araneus</taxon>
    </lineage>
</organism>
<evidence type="ECO:0000313" key="15">
    <source>
        <dbReference type="EMBL" id="GBO15538.1"/>
    </source>
</evidence>
<dbReference type="PANTHER" id="PTHR46600">
    <property type="entry name" value="THAP DOMAIN-CONTAINING"/>
    <property type="match status" value="1"/>
</dbReference>
<dbReference type="AlphaFoldDB" id="A0A4Y2URM8"/>
<dbReference type="Pfam" id="PF12017">
    <property type="entry name" value="Tnp_P_element"/>
    <property type="match status" value="1"/>
</dbReference>
<dbReference type="InterPro" id="IPR026516">
    <property type="entry name" value="THAP1/10"/>
</dbReference>
<dbReference type="SMART" id="SM00692">
    <property type="entry name" value="DM3"/>
    <property type="match status" value="1"/>
</dbReference>
<keyword evidence="8 12" id="KW-0238">DNA-binding</keyword>
<evidence type="ECO:0000256" key="9">
    <source>
        <dbReference type="ARBA" id="ARBA00023163"/>
    </source>
</evidence>
<sequence>MVVSCCAFRCTERSVKGGPVTFHCFPKDEERRKIWEIKIRRENFKATKSSRLCSKHFSLDSFDREKFGGTWLKKTAVPNIFNFPKHVIERKITRKPLVRKTPEPEPVIEQATRKRKHYLGDFDDDDMNSPTKARKSLSIAQSQQKKMEIKNAERKTKRLEKKFFTLKEMLSGLKRKRLATEPAANVLKTMFGGPALEMLLRASGLKGKYAPELRSFALTLHFYSKKAYVYVRKVFKTCWPHTSTVKKWYQVVDGSPGFTKEALEVLKCKAVEASQRNRQNVCCLIIDEMSIRRQTELDNGKLCGYIDRGTDLESPELPIANNATFMVNAMNENRKIPIAYFLIDGLNAIERTNLIKIALEYLHETGIKVVALNFYGLLCNFKVGNEFGARLEAVNLKSTFPHPMTGEDACIFLDPCHCLKLVRNTLGSKGSMFDANNQIIDWSYVVKLEKFQKDEGLLAATKIRNRHIQWYNEKMKVKLTAQTLSKSVANALDWLENDFKKAEFKGCDATVRFIRLFDKLFDSLNSRNLLSKGFKSPIKMYHAKTFFDFYKESDLYLRNLTISKDGIMLFQANGGQGF</sequence>
<keyword evidence="4 12" id="KW-0863">Zinc-finger</keyword>
<gene>
    <name evidence="15" type="primary">THAP9_31</name>
    <name evidence="15" type="ORF">AVEN_154293_1</name>
</gene>
<keyword evidence="11" id="KW-0131">Cell cycle</keyword>
<dbReference type="Pfam" id="PF05485">
    <property type="entry name" value="THAP"/>
    <property type="match status" value="1"/>
</dbReference>
<dbReference type="PANTHER" id="PTHR46600:SF1">
    <property type="entry name" value="THAP DOMAIN-CONTAINING PROTEIN 1"/>
    <property type="match status" value="1"/>
</dbReference>
<comment type="similarity">
    <text evidence="2">Belongs to the THAP1 family.</text>
</comment>
<dbReference type="GO" id="GO:0005654">
    <property type="term" value="C:nucleoplasm"/>
    <property type="evidence" value="ECO:0007669"/>
    <property type="project" value="UniProtKB-SubCell"/>
</dbReference>
<comment type="caution">
    <text evidence="15">The sequence shown here is derived from an EMBL/GenBank/DDBJ whole genome shotgun (WGS) entry which is preliminary data.</text>
</comment>
<protein>
    <submittedName>
        <fullName evidence="15">DNA transposase THAP9</fullName>
    </submittedName>
</protein>
<dbReference type="Proteomes" id="UP000499080">
    <property type="component" value="Unassembled WGS sequence"/>
</dbReference>
<evidence type="ECO:0000256" key="8">
    <source>
        <dbReference type="ARBA" id="ARBA00023125"/>
    </source>
</evidence>
<evidence type="ECO:0000256" key="13">
    <source>
        <dbReference type="SAM" id="Coils"/>
    </source>
</evidence>
<feature type="domain" description="THAP-type" evidence="14">
    <location>
        <begin position="1"/>
        <end position="81"/>
    </location>
</feature>
<dbReference type="PROSITE" id="PS50950">
    <property type="entry name" value="ZF_THAP"/>
    <property type="match status" value="1"/>
</dbReference>
<dbReference type="InterPro" id="IPR048365">
    <property type="entry name" value="TNP-like_RNaseH_N"/>
</dbReference>
<dbReference type="EMBL" id="BGPR01039569">
    <property type="protein sequence ID" value="GBO15538.1"/>
    <property type="molecule type" value="Genomic_DNA"/>
</dbReference>
<proteinExistence type="inferred from homology"/>
<evidence type="ECO:0000256" key="1">
    <source>
        <dbReference type="ARBA" id="ARBA00004642"/>
    </source>
</evidence>
<evidence type="ECO:0000256" key="7">
    <source>
        <dbReference type="ARBA" id="ARBA00023054"/>
    </source>
</evidence>
<keyword evidence="16" id="KW-1185">Reference proteome</keyword>
<dbReference type="Gene3D" id="6.20.210.20">
    <property type="entry name" value="THAP domain"/>
    <property type="match status" value="1"/>
</dbReference>
<dbReference type="GO" id="GO:0008270">
    <property type="term" value="F:zinc ion binding"/>
    <property type="evidence" value="ECO:0007669"/>
    <property type="project" value="UniProtKB-KW"/>
</dbReference>
<dbReference type="InterPro" id="IPR048366">
    <property type="entry name" value="TNP-like_GBD"/>
</dbReference>
<comment type="subcellular location">
    <subcellularLocation>
        <location evidence="1">Nucleus</location>
        <location evidence="1">Nucleoplasm</location>
    </subcellularLocation>
</comment>
<dbReference type="InterPro" id="IPR006612">
    <property type="entry name" value="THAP_Znf"/>
</dbReference>
<evidence type="ECO:0000256" key="12">
    <source>
        <dbReference type="PROSITE-ProRule" id="PRU00309"/>
    </source>
</evidence>